<evidence type="ECO:0000256" key="3">
    <source>
        <dbReference type="ARBA" id="ARBA00012367"/>
    </source>
</evidence>
<keyword evidence="10" id="KW-1185">Reference proteome</keyword>
<keyword evidence="6" id="KW-0067">ATP-binding</keyword>
<organism evidence="9 10">
    <name type="scientific">Camelliibacillus cellulosilyticus</name>
    <dbReference type="NCBI Taxonomy" id="2174486"/>
    <lineage>
        <taxon>Bacteria</taxon>
        <taxon>Bacillati</taxon>
        <taxon>Bacillota</taxon>
        <taxon>Bacilli</taxon>
        <taxon>Bacillales</taxon>
        <taxon>Sporolactobacillaceae</taxon>
        <taxon>Camelliibacillus</taxon>
    </lineage>
</organism>
<evidence type="ECO:0000313" key="10">
    <source>
        <dbReference type="Proteomes" id="UP001596022"/>
    </source>
</evidence>
<proteinExistence type="predicted"/>
<evidence type="ECO:0000256" key="7">
    <source>
        <dbReference type="ARBA" id="ARBA00048037"/>
    </source>
</evidence>
<keyword evidence="5" id="KW-0547">Nucleotide-binding</keyword>
<comment type="caution">
    <text evidence="9">The sequence shown here is derived from an EMBL/GenBank/DDBJ whole genome shotgun (WGS) entry which is preliminary data.</text>
</comment>
<dbReference type="Pfam" id="PF21948">
    <property type="entry name" value="LplA-B_cat"/>
    <property type="match status" value="1"/>
</dbReference>
<gene>
    <name evidence="9" type="ORF">ACFO4N_10355</name>
</gene>
<dbReference type="CDD" id="cd16443">
    <property type="entry name" value="LplA"/>
    <property type="match status" value="1"/>
</dbReference>
<dbReference type="InterPro" id="IPR004562">
    <property type="entry name" value="LipoylTrfase_LipoateP_Ligase"/>
</dbReference>
<evidence type="ECO:0000259" key="8">
    <source>
        <dbReference type="PROSITE" id="PS51733"/>
    </source>
</evidence>
<protein>
    <recommendedName>
        <fullName evidence="3">lipoate--protein ligase</fullName>
        <ecNumber evidence="3">6.3.1.20</ecNumber>
    </recommendedName>
</protein>
<dbReference type="EC" id="6.3.1.20" evidence="3"/>
<dbReference type="InterPro" id="IPR019491">
    <property type="entry name" value="Lipoate_protein_ligase_C"/>
</dbReference>
<evidence type="ECO:0000313" key="9">
    <source>
        <dbReference type="EMBL" id="MFC4619115.1"/>
    </source>
</evidence>
<evidence type="ECO:0000256" key="6">
    <source>
        <dbReference type="ARBA" id="ARBA00022840"/>
    </source>
</evidence>
<dbReference type="PANTHER" id="PTHR12561:SF3">
    <property type="entry name" value="LIPOYLTRANSFERASE 1, MITOCHONDRIAL"/>
    <property type="match status" value="1"/>
</dbReference>
<dbReference type="InterPro" id="IPR045864">
    <property type="entry name" value="aa-tRNA-synth_II/BPL/LPL"/>
</dbReference>
<feature type="domain" description="BPL/LPL catalytic" evidence="8">
    <location>
        <begin position="27"/>
        <end position="214"/>
    </location>
</feature>
<dbReference type="Gene3D" id="3.30.930.10">
    <property type="entry name" value="Bira Bifunctional Protein, Domain 2"/>
    <property type="match status" value="1"/>
</dbReference>
<dbReference type="PANTHER" id="PTHR12561">
    <property type="entry name" value="LIPOATE-PROTEIN LIGASE"/>
    <property type="match status" value="1"/>
</dbReference>
<reference evidence="10" key="1">
    <citation type="journal article" date="2019" name="Int. J. Syst. Evol. Microbiol.">
        <title>The Global Catalogue of Microorganisms (GCM) 10K type strain sequencing project: providing services to taxonomists for standard genome sequencing and annotation.</title>
        <authorList>
            <consortium name="The Broad Institute Genomics Platform"/>
            <consortium name="The Broad Institute Genome Sequencing Center for Infectious Disease"/>
            <person name="Wu L."/>
            <person name="Ma J."/>
        </authorList>
    </citation>
    <scope>NUCLEOTIDE SEQUENCE [LARGE SCALE GENOMIC DNA]</scope>
    <source>
        <strain evidence="10">CGMCC 1.16306</strain>
    </source>
</reference>
<comment type="catalytic activity">
    <reaction evidence="7">
        <text>L-lysyl-[lipoyl-carrier protein] + (R)-lipoate + ATP = N(6)-[(R)-lipoyl]-L-lysyl-[lipoyl-carrier protein] + AMP + diphosphate + H(+)</text>
        <dbReference type="Rhea" id="RHEA:49288"/>
        <dbReference type="Rhea" id="RHEA-COMP:10500"/>
        <dbReference type="Rhea" id="RHEA-COMP:10502"/>
        <dbReference type="ChEBI" id="CHEBI:15378"/>
        <dbReference type="ChEBI" id="CHEBI:29969"/>
        <dbReference type="ChEBI" id="CHEBI:30616"/>
        <dbReference type="ChEBI" id="CHEBI:33019"/>
        <dbReference type="ChEBI" id="CHEBI:83088"/>
        <dbReference type="ChEBI" id="CHEBI:83099"/>
        <dbReference type="ChEBI" id="CHEBI:456215"/>
        <dbReference type="EC" id="6.3.1.20"/>
    </reaction>
</comment>
<evidence type="ECO:0000256" key="2">
    <source>
        <dbReference type="ARBA" id="ARBA00005124"/>
    </source>
</evidence>
<dbReference type="SUPFAM" id="SSF55681">
    <property type="entry name" value="Class II aaRS and biotin synthetases"/>
    <property type="match status" value="1"/>
</dbReference>
<dbReference type="NCBIfam" id="TIGR00545">
    <property type="entry name" value="lipoyltrans"/>
    <property type="match status" value="1"/>
</dbReference>
<dbReference type="RefSeq" id="WP_376846214.1">
    <property type="nucleotide sequence ID" value="NZ_JBHSFW010000005.1"/>
</dbReference>
<evidence type="ECO:0000256" key="5">
    <source>
        <dbReference type="ARBA" id="ARBA00022741"/>
    </source>
</evidence>
<accession>A0ABV9GR41</accession>
<sequence length="328" mass="37138">MKYIDNQGIMDPTLNLAIEEYALTQLDINETYLLFYSMSPAVIVGKHQNTLEEINMAFVRENKVTVTRRLSGGGAVYNDEGDLSFSFITKDDGESFHNYQKFTEPVIKALKQMGVDARLHGRNDLAVDGKKISGNAQFSTRGRMFSHGTLLFDVNLDNVARALNPDPIKYLSKGVKSVRSRVTNIRNHLSEDMDIGTFKKRLLSAIFAGESGIPEYRLTDADWEKIHQIAERRYRDWDWVYGQSPKFNARHKHRFPSGTVDIRLKVEKGVIEEAKIYGDFFGTGDVSDIESLLKGARYDAGVIGEKLSKVKVDDYFGKITKNDLLGMF</sequence>
<dbReference type="Proteomes" id="UP001596022">
    <property type="component" value="Unassembled WGS sequence"/>
</dbReference>
<comment type="pathway">
    <text evidence="1">Protein modification; protein lipoylation via exogenous pathway; protein N(6)-(lipoyl)lysine from lipoate: step 2/2.</text>
</comment>
<keyword evidence="4 9" id="KW-0436">Ligase</keyword>
<dbReference type="InterPro" id="IPR004143">
    <property type="entry name" value="BPL_LPL_catalytic"/>
</dbReference>
<dbReference type="EMBL" id="JBHSFW010000005">
    <property type="protein sequence ID" value="MFC4619115.1"/>
    <property type="molecule type" value="Genomic_DNA"/>
</dbReference>
<dbReference type="SUPFAM" id="SSF82649">
    <property type="entry name" value="SufE/NifU"/>
    <property type="match status" value="1"/>
</dbReference>
<dbReference type="PROSITE" id="PS51733">
    <property type="entry name" value="BPL_LPL_CATALYTIC"/>
    <property type="match status" value="1"/>
</dbReference>
<evidence type="ECO:0000256" key="4">
    <source>
        <dbReference type="ARBA" id="ARBA00022598"/>
    </source>
</evidence>
<comment type="pathway">
    <text evidence="2">Protein modification; protein lipoylation via exogenous pathway; protein N(6)-(lipoyl)lysine from lipoate: step 1/2.</text>
</comment>
<dbReference type="Gene3D" id="3.30.390.50">
    <property type="entry name" value="CO dehydrogenase flavoprotein, C-terminal domain"/>
    <property type="match status" value="1"/>
</dbReference>
<name>A0ABV9GR41_9BACL</name>
<dbReference type="GO" id="GO:0016979">
    <property type="term" value="F:lipoate-protein ligase activity"/>
    <property type="evidence" value="ECO:0007669"/>
    <property type="project" value="UniProtKB-EC"/>
</dbReference>
<evidence type="ECO:0000256" key="1">
    <source>
        <dbReference type="ARBA" id="ARBA00005085"/>
    </source>
</evidence>
<dbReference type="Pfam" id="PF10437">
    <property type="entry name" value="Lip_prot_lig_C"/>
    <property type="match status" value="1"/>
</dbReference>